<sequence length="159" mass="17551">MSKIPLFHNLIASGFGSGYSPIAPGTAGALLATLIWWGYASLFNDYYLTLQCTFLLVCIFTFLGIWSSGVSEKYWGKDPSRVVIDEMVGTWIALLAVPADNYIGYMFAAFILFRFFDILKPLAIKQAEKLPSGYGIMADDILSGIYGGIVILLYRFVCA</sequence>
<evidence type="ECO:0000313" key="4">
    <source>
        <dbReference type="Proteomes" id="UP000285864"/>
    </source>
</evidence>
<dbReference type="PANTHER" id="PTHR36305:SF1">
    <property type="entry name" value="PHOSPHATIDYLGLYCEROPHOSPHATASE A"/>
    <property type="match status" value="1"/>
</dbReference>
<organism evidence="3 4">
    <name type="scientific">Phocaeicola coprocola</name>
    <dbReference type="NCBI Taxonomy" id="310298"/>
    <lineage>
        <taxon>Bacteria</taxon>
        <taxon>Pseudomonadati</taxon>
        <taxon>Bacteroidota</taxon>
        <taxon>Bacteroidia</taxon>
        <taxon>Bacteroidales</taxon>
        <taxon>Bacteroidaceae</taxon>
        <taxon>Phocaeicola</taxon>
    </lineage>
</organism>
<evidence type="ECO:0000256" key="1">
    <source>
        <dbReference type="SAM" id="Phobius"/>
    </source>
</evidence>
<dbReference type="GO" id="GO:0006629">
    <property type="term" value="P:lipid metabolic process"/>
    <property type="evidence" value="ECO:0007669"/>
    <property type="project" value="InterPro"/>
</dbReference>
<keyword evidence="1" id="KW-0472">Membrane</keyword>
<feature type="transmembrane region" description="Helical" evidence="1">
    <location>
        <begin position="134"/>
        <end position="157"/>
    </location>
</feature>
<dbReference type="Proteomes" id="UP000285864">
    <property type="component" value="Unassembled WGS sequence"/>
</dbReference>
<protein>
    <submittedName>
        <fullName evidence="3">Phosphatidylglycerophosphatase A</fullName>
    </submittedName>
</protein>
<gene>
    <name evidence="3" type="ORF">DWY20_12775</name>
</gene>
<proteinExistence type="predicted"/>
<dbReference type="InterPro" id="IPR007686">
    <property type="entry name" value="YutG/PgpA"/>
</dbReference>
<accession>A0A412GC81</accession>
<dbReference type="PIRSF" id="PIRSF006162">
    <property type="entry name" value="PgpA"/>
    <property type="match status" value="1"/>
</dbReference>
<feature type="transmembrane region" description="Helical" evidence="1">
    <location>
        <begin position="20"/>
        <end position="39"/>
    </location>
</feature>
<comment type="caution">
    <text evidence="3">The sequence shown here is derived from an EMBL/GenBank/DDBJ whole genome shotgun (WGS) entry which is preliminary data.</text>
</comment>
<feature type="transmembrane region" description="Helical" evidence="1">
    <location>
        <begin position="88"/>
        <end position="113"/>
    </location>
</feature>
<dbReference type="GO" id="GO:0008962">
    <property type="term" value="F:phosphatidylglycerophosphatase activity"/>
    <property type="evidence" value="ECO:0007669"/>
    <property type="project" value="InterPro"/>
</dbReference>
<dbReference type="Pfam" id="PF04608">
    <property type="entry name" value="PgpA"/>
    <property type="match status" value="1"/>
</dbReference>
<keyword evidence="4" id="KW-1185">Reference proteome</keyword>
<dbReference type="RefSeq" id="WP_118485136.1">
    <property type="nucleotide sequence ID" value="NZ_CAUELD010000167.1"/>
</dbReference>
<name>A0A412GC81_9BACT</name>
<keyword evidence="1" id="KW-1133">Transmembrane helix</keyword>
<dbReference type="AlphaFoldDB" id="A0A412GC81"/>
<reference evidence="3 4" key="1">
    <citation type="submission" date="2018-08" db="EMBL/GenBank/DDBJ databases">
        <title>A genome reference for cultivated species of the human gut microbiota.</title>
        <authorList>
            <person name="Zou Y."/>
            <person name="Xue W."/>
            <person name="Luo G."/>
        </authorList>
    </citation>
    <scope>NUCLEOTIDE SEQUENCE [LARGE SCALE GENOMIC DNA]</scope>
    <source>
        <strain evidence="3 4">AF24-2</strain>
    </source>
</reference>
<feature type="domain" description="YutG/PgpA" evidence="2">
    <location>
        <begin position="10"/>
        <end position="154"/>
    </location>
</feature>
<evidence type="ECO:0000259" key="2">
    <source>
        <dbReference type="Pfam" id="PF04608"/>
    </source>
</evidence>
<feature type="transmembrane region" description="Helical" evidence="1">
    <location>
        <begin position="46"/>
        <end position="68"/>
    </location>
</feature>
<dbReference type="PANTHER" id="PTHR36305">
    <property type="entry name" value="PHOSPHATIDYLGLYCEROPHOSPHATASE A"/>
    <property type="match status" value="1"/>
</dbReference>
<dbReference type="InterPro" id="IPR036681">
    <property type="entry name" value="PgpA-like_sf"/>
</dbReference>
<dbReference type="EMBL" id="QRUU01000070">
    <property type="protein sequence ID" value="RGR92408.1"/>
    <property type="molecule type" value="Genomic_DNA"/>
</dbReference>
<dbReference type="CDD" id="cd06971">
    <property type="entry name" value="PgpA"/>
    <property type="match status" value="1"/>
</dbReference>
<keyword evidence="1" id="KW-0812">Transmembrane</keyword>
<dbReference type="SUPFAM" id="SSF101307">
    <property type="entry name" value="YutG-like"/>
    <property type="match status" value="1"/>
</dbReference>
<dbReference type="InterPro" id="IPR026037">
    <property type="entry name" value="PgpA"/>
</dbReference>
<evidence type="ECO:0000313" key="3">
    <source>
        <dbReference type="EMBL" id="RGR92408.1"/>
    </source>
</evidence>